<name>A0A7R8ZYR0_9CRUS</name>
<keyword evidence="2" id="KW-0812">Transmembrane</keyword>
<dbReference type="EMBL" id="OB681797">
    <property type="protein sequence ID" value="CAD7236772.1"/>
    <property type="molecule type" value="Genomic_DNA"/>
</dbReference>
<feature type="region of interest" description="Disordered" evidence="1">
    <location>
        <begin position="70"/>
        <end position="108"/>
    </location>
</feature>
<dbReference type="AlphaFoldDB" id="A0A7R8ZYR0"/>
<sequence length="139" mass="15704">MTASSIGLGLSILALYIGYSRRQYYYNHSDDILVGHLTGLVYAVAMGYYAIIRESNKDGTEMEPPLELIRTEWTGDSKPFTTNGTQRSTQQPALNDDAHIHEHSGAGMIPRAYPIQRPAGEINRSFRDESQEMPQTRYY</sequence>
<keyword evidence="2" id="KW-0472">Membrane</keyword>
<feature type="compositionally biased region" description="Polar residues" evidence="1">
    <location>
        <begin position="79"/>
        <end position="93"/>
    </location>
</feature>
<feature type="transmembrane region" description="Helical" evidence="2">
    <location>
        <begin position="32"/>
        <end position="52"/>
    </location>
</feature>
<proteinExistence type="predicted"/>
<keyword evidence="2" id="KW-1133">Transmembrane helix</keyword>
<evidence type="ECO:0000313" key="3">
    <source>
        <dbReference type="EMBL" id="CAD7236772.1"/>
    </source>
</evidence>
<evidence type="ECO:0000256" key="2">
    <source>
        <dbReference type="SAM" id="Phobius"/>
    </source>
</evidence>
<organism evidence="3">
    <name type="scientific">Cyprideis torosa</name>
    <dbReference type="NCBI Taxonomy" id="163714"/>
    <lineage>
        <taxon>Eukaryota</taxon>
        <taxon>Metazoa</taxon>
        <taxon>Ecdysozoa</taxon>
        <taxon>Arthropoda</taxon>
        <taxon>Crustacea</taxon>
        <taxon>Oligostraca</taxon>
        <taxon>Ostracoda</taxon>
        <taxon>Podocopa</taxon>
        <taxon>Podocopida</taxon>
        <taxon>Cytherocopina</taxon>
        <taxon>Cytheroidea</taxon>
        <taxon>Cytherideidae</taxon>
        <taxon>Cyprideis</taxon>
    </lineage>
</organism>
<reference evidence="3" key="1">
    <citation type="submission" date="2020-11" db="EMBL/GenBank/DDBJ databases">
        <authorList>
            <person name="Tran Van P."/>
        </authorList>
    </citation>
    <scope>NUCLEOTIDE SEQUENCE</scope>
</reference>
<gene>
    <name evidence="3" type="ORF">CTOB1V02_LOCUS14587</name>
</gene>
<evidence type="ECO:0000256" key="1">
    <source>
        <dbReference type="SAM" id="MobiDB-lite"/>
    </source>
</evidence>
<protein>
    <submittedName>
        <fullName evidence="3">Uncharacterized protein</fullName>
    </submittedName>
</protein>
<accession>A0A7R8ZYR0</accession>